<dbReference type="OrthoDB" id="5244233at2"/>
<feature type="compositionally biased region" description="Low complexity" evidence="6">
    <location>
        <begin position="81"/>
        <end position="121"/>
    </location>
</feature>
<dbReference type="InterPro" id="IPR051791">
    <property type="entry name" value="Pra-immunoreactive"/>
</dbReference>
<dbReference type="InterPro" id="IPR018929">
    <property type="entry name" value="DUF2510"/>
</dbReference>
<organism evidence="10 11">
    <name type="scientific">Asanoa ferruginea</name>
    <dbReference type="NCBI Taxonomy" id="53367"/>
    <lineage>
        <taxon>Bacteria</taxon>
        <taxon>Bacillati</taxon>
        <taxon>Actinomycetota</taxon>
        <taxon>Actinomycetes</taxon>
        <taxon>Micromonosporales</taxon>
        <taxon>Micromonosporaceae</taxon>
        <taxon>Asanoa</taxon>
    </lineage>
</organism>
<evidence type="ECO:0000256" key="7">
    <source>
        <dbReference type="SAM" id="Phobius"/>
    </source>
</evidence>
<keyword evidence="5 7" id="KW-0472">Membrane</keyword>
<dbReference type="Pfam" id="PF10708">
    <property type="entry name" value="DUF2510"/>
    <property type="match status" value="1"/>
</dbReference>
<feature type="transmembrane region" description="Helical" evidence="7">
    <location>
        <begin position="207"/>
        <end position="225"/>
    </location>
</feature>
<dbReference type="GO" id="GO:0005886">
    <property type="term" value="C:plasma membrane"/>
    <property type="evidence" value="ECO:0007669"/>
    <property type="project" value="UniProtKB-SubCell"/>
</dbReference>
<feature type="transmembrane region" description="Helical" evidence="7">
    <location>
        <begin position="153"/>
        <end position="175"/>
    </location>
</feature>
<protein>
    <submittedName>
        <fullName evidence="10">Uncharacterized protein DUF2510</fullName>
    </submittedName>
</protein>
<evidence type="ECO:0000256" key="4">
    <source>
        <dbReference type="ARBA" id="ARBA00022989"/>
    </source>
</evidence>
<evidence type="ECO:0000256" key="6">
    <source>
        <dbReference type="SAM" id="MobiDB-lite"/>
    </source>
</evidence>
<reference evidence="10 11" key="1">
    <citation type="submission" date="2018-08" db="EMBL/GenBank/DDBJ databases">
        <title>Sequencing the genomes of 1000 actinobacteria strains.</title>
        <authorList>
            <person name="Klenk H.-P."/>
        </authorList>
    </citation>
    <scope>NUCLEOTIDE SEQUENCE [LARGE SCALE GENOMIC DNA]</scope>
    <source>
        <strain evidence="10 11">DSM 44099</strain>
    </source>
</reference>
<gene>
    <name evidence="10" type="ORF">DFJ67_2637</name>
</gene>
<accession>A0A3D9ZGX1</accession>
<evidence type="ECO:0000259" key="8">
    <source>
        <dbReference type="Pfam" id="PF06271"/>
    </source>
</evidence>
<feature type="compositionally biased region" description="Pro residues" evidence="6">
    <location>
        <begin position="38"/>
        <end position="63"/>
    </location>
</feature>
<feature type="region of interest" description="Disordered" evidence="6">
    <location>
        <begin position="1"/>
        <end position="126"/>
    </location>
</feature>
<dbReference type="InterPro" id="IPR010432">
    <property type="entry name" value="RDD"/>
</dbReference>
<name>A0A3D9ZGX1_9ACTN</name>
<comment type="subcellular location">
    <subcellularLocation>
        <location evidence="1">Cell membrane</location>
        <topology evidence="1">Multi-pass membrane protein</topology>
    </subcellularLocation>
</comment>
<comment type="caution">
    <text evidence="10">The sequence shown here is derived from an EMBL/GenBank/DDBJ whole genome shotgun (WGS) entry which is preliminary data.</text>
</comment>
<keyword evidence="11" id="KW-1185">Reference proteome</keyword>
<dbReference type="EMBL" id="QUMQ01000001">
    <property type="protein sequence ID" value="REF96648.1"/>
    <property type="molecule type" value="Genomic_DNA"/>
</dbReference>
<dbReference type="PANTHER" id="PTHR36115:SF4">
    <property type="entry name" value="MEMBRANE PROTEIN"/>
    <property type="match status" value="1"/>
</dbReference>
<proteinExistence type="predicted"/>
<keyword evidence="4 7" id="KW-1133">Transmembrane helix</keyword>
<feature type="transmembrane region" description="Helical" evidence="7">
    <location>
        <begin position="264"/>
        <end position="285"/>
    </location>
</feature>
<evidence type="ECO:0000256" key="5">
    <source>
        <dbReference type="ARBA" id="ARBA00023136"/>
    </source>
</evidence>
<evidence type="ECO:0000259" key="9">
    <source>
        <dbReference type="Pfam" id="PF10708"/>
    </source>
</evidence>
<dbReference type="AlphaFoldDB" id="A0A3D9ZGX1"/>
<evidence type="ECO:0000256" key="1">
    <source>
        <dbReference type="ARBA" id="ARBA00004651"/>
    </source>
</evidence>
<evidence type="ECO:0000313" key="11">
    <source>
        <dbReference type="Proteomes" id="UP000256913"/>
    </source>
</evidence>
<keyword evidence="3 7" id="KW-0812">Transmembrane</keyword>
<sequence>MSSVSPGWYKDPAEPTTQRYWDGEGWIGAPIPADATPPDGPPEEPPPPPPEPTPPPGGNPAPMSPAGQVANGTPLYGQSHPGNGYPSYGQQQSGYGQQQSGYGQQPGYGQPLYGQQPYGQPQPYPVQTMPQPAAVAQAGGVLASPGLRLVARLIDIVAVLLLNVVVNGWFIYQYWQEVLPFYREFNSRAAEGDSFGELMRLTPSAEASRLQIVILVIACALWFAYEVPSVANSGQTLGKRLVGIRVVRTDGVAKLGFGRSMRRWNILGLPMLFWTCCVGFIWQFVDCLWVTVDRPLHQALHDKAARTVVVFARTQPPAAPPPSSGGPS</sequence>
<feature type="compositionally biased region" description="Low complexity" evidence="6">
    <location>
        <begin position="28"/>
        <end position="37"/>
    </location>
</feature>
<feature type="domain" description="DUF2510" evidence="9">
    <location>
        <begin position="6"/>
        <end position="38"/>
    </location>
</feature>
<feature type="domain" description="RDD" evidence="8">
    <location>
        <begin position="143"/>
        <end position="305"/>
    </location>
</feature>
<evidence type="ECO:0000256" key="3">
    <source>
        <dbReference type="ARBA" id="ARBA00022692"/>
    </source>
</evidence>
<dbReference type="Proteomes" id="UP000256913">
    <property type="component" value="Unassembled WGS sequence"/>
</dbReference>
<keyword evidence="2" id="KW-1003">Cell membrane</keyword>
<dbReference type="PANTHER" id="PTHR36115">
    <property type="entry name" value="PROLINE-RICH ANTIGEN HOMOLOG-RELATED"/>
    <property type="match status" value="1"/>
</dbReference>
<dbReference type="Pfam" id="PF06271">
    <property type="entry name" value="RDD"/>
    <property type="match status" value="1"/>
</dbReference>
<dbReference type="RefSeq" id="WP_116068129.1">
    <property type="nucleotide sequence ID" value="NZ_BONB01000019.1"/>
</dbReference>
<evidence type="ECO:0000313" key="10">
    <source>
        <dbReference type="EMBL" id="REF96648.1"/>
    </source>
</evidence>
<evidence type="ECO:0000256" key="2">
    <source>
        <dbReference type="ARBA" id="ARBA00022475"/>
    </source>
</evidence>